<dbReference type="InterPro" id="IPR022742">
    <property type="entry name" value="Hydrolase_4"/>
</dbReference>
<dbReference type="AlphaFoldDB" id="A0AAE2SDX0"/>
<evidence type="ECO:0000256" key="1">
    <source>
        <dbReference type="SAM" id="SignalP"/>
    </source>
</evidence>
<protein>
    <submittedName>
        <fullName evidence="3">Alpha/beta hydrolase</fullName>
    </submittedName>
</protein>
<dbReference type="PANTHER" id="PTHR12277">
    <property type="entry name" value="ALPHA/BETA HYDROLASE DOMAIN-CONTAINING PROTEIN"/>
    <property type="match status" value="1"/>
</dbReference>
<dbReference type="RefSeq" id="WP_309490576.1">
    <property type="nucleotide sequence ID" value="NZ_JAENIG010000009.1"/>
</dbReference>
<dbReference type="Gene3D" id="3.40.50.1820">
    <property type="entry name" value="alpha/beta hydrolase"/>
    <property type="match status" value="1"/>
</dbReference>
<name>A0AAE2SDX0_9BACT</name>
<keyword evidence="4" id="KW-1185">Reference proteome</keyword>
<dbReference type="EMBL" id="JAENIG010000009">
    <property type="protein sequence ID" value="MBK1855964.1"/>
    <property type="molecule type" value="Genomic_DNA"/>
</dbReference>
<dbReference type="PANTHER" id="PTHR12277:SF81">
    <property type="entry name" value="PROTEIN ABHD13"/>
    <property type="match status" value="1"/>
</dbReference>
<comment type="caution">
    <text evidence="3">The sequence shown here is derived from an EMBL/GenBank/DDBJ whole genome shotgun (WGS) entry which is preliminary data.</text>
</comment>
<evidence type="ECO:0000313" key="3">
    <source>
        <dbReference type="EMBL" id="MBK1855964.1"/>
    </source>
</evidence>
<keyword evidence="1" id="KW-0732">Signal</keyword>
<organism evidence="3 4">
    <name type="scientific">Oceaniferula flava</name>
    <dbReference type="NCBI Taxonomy" id="2800421"/>
    <lineage>
        <taxon>Bacteria</taxon>
        <taxon>Pseudomonadati</taxon>
        <taxon>Verrucomicrobiota</taxon>
        <taxon>Verrucomicrobiia</taxon>
        <taxon>Verrucomicrobiales</taxon>
        <taxon>Verrucomicrobiaceae</taxon>
        <taxon>Oceaniferula</taxon>
    </lineage>
</organism>
<evidence type="ECO:0000313" key="4">
    <source>
        <dbReference type="Proteomes" id="UP000634206"/>
    </source>
</evidence>
<feature type="domain" description="Serine aminopeptidase S33" evidence="2">
    <location>
        <begin position="112"/>
        <end position="223"/>
    </location>
</feature>
<feature type="signal peptide" evidence="1">
    <location>
        <begin position="1"/>
        <end position="24"/>
    </location>
</feature>
<proteinExistence type="predicted"/>
<keyword evidence="3" id="KW-0378">Hydrolase</keyword>
<evidence type="ECO:0000259" key="2">
    <source>
        <dbReference type="Pfam" id="PF12146"/>
    </source>
</evidence>
<gene>
    <name evidence="3" type="ORF">JIN83_13405</name>
</gene>
<dbReference type="Proteomes" id="UP000634206">
    <property type="component" value="Unassembled WGS sequence"/>
</dbReference>
<feature type="chain" id="PRO_5042282747" evidence="1">
    <location>
        <begin position="25"/>
        <end position="317"/>
    </location>
</feature>
<dbReference type="GO" id="GO:0016787">
    <property type="term" value="F:hydrolase activity"/>
    <property type="evidence" value="ECO:0007669"/>
    <property type="project" value="UniProtKB-KW"/>
</dbReference>
<dbReference type="InterPro" id="IPR029058">
    <property type="entry name" value="AB_hydrolase_fold"/>
</dbReference>
<dbReference type="Pfam" id="PF12146">
    <property type="entry name" value="Hydrolase_4"/>
    <property type="match status" value="1"/>
</dbReference>
<accession>A0AAE2SDX0</accession>
<dbReference type="SUPFAM" id="SSF53474">
    <property type="entry name" value="alpha/beta-Hydrolases"/>
    <property type="match status" value="1"/>
</dbReference>
<reference evidence="3" key="1">
    <citation type="submission" date="2021-01" db="EMBL/GenBank/DDBJ databases">
        <title>Modified the classification status of verrucomicrobia.</title>
        <authorList>
            <person name="Feng X."/>
        </authorList>
    </citation>
    <scope>NUCLEOTIDE SEQUENCE</scope>
    <source>
        <strain evidence="3">5K15</strain>
    </source>
</reference>
<sequence length="317" mass="34560">MMKRSILFLLSLCAPCALISNVSAQTTAKDAGESLKKSETANLLDDSSGNLSKFAQLLLGKNGGNRLFYFPTRDEPYTPAKYGYQYEDVNFNSADGTELHGWFLPATVGTKKAKGTVVFSHGNAGSIAHHFGFVDWLVRANYNVLLYDYRGFGKSKGVITRKGVIEDVQAAFSYIRTRKDVDVNKLISFSHSLGGAKSVTALALKPVKGLCGVIVDGGFASYQDMARQKAGQFGVNITTDELSAVDYVDQIAPVPLLIVHGSNDTMVPISQGEKLFAKAKQPKTFFRVAGGSHTNALGRNHGEYRQKMLAWMEKALR</sequence>